<evidence type="ECO:0000259" key="3">
    <source>
        <dbReference type="PROSITE" id="PS51737"/>
    </source>
</evidence>
<evidence type="ECO:0000259" key="2">
    <source>
        <dbReference type="PROSITE" id="PS51736"/>
    </source>
</evidence>
<dbReference type="GO" id="GO:0000150">
    <property type="term" value="F:DNA strand exchange activity"/>
    <property type="evidence" value="ECO:0007669"/>
    <property type="project" value="InterPro"/>
</dbReference>
<dbReference type="CDD" id="cd00338">
    <property type="entry name" value="Ser_Recombinase"/>
    <property type="match status" value="1"/>
</dbReference>
<keyword evidence="1" id="KW-0175">Coiled coil</keyword>
<feature type="domain" description="Recombinase" evidence="3">
    <location>
        <begin position="161"/>
        <end position="270"/>
    </location>
</feature>
<dbReference type="STRING" id="104663.SAMN04488121_11063"/>
<dbReference type="Gene3D" id="3.90.1750.20">
    <property type="entry name" value="Putative Large Serine Recombinase, Chain B, Domain 2"/>
    <property type="match status" value="1"/>
</dbReference>
<dbReference type="InterPro" id="IPR038109">
    <property type="entry name" value="DNA_bind_recomb_sf"/>
</dbReference>
<dbReference type="InterPro" id="IPR036162">
    <property type="entry name" value="Resolvase-like_N_sf"/>
</dbReference>
<dbReference type="RefSeq" id="WP_089837389.1">
    <property type="nucleotide sequence ID" value="NZ_FNBN01000010.1"/>
</dbReference>
<dbReference type="InterPro" id="IPR011109">
    <property type="entry name" value="DNA_bind_recombinase_dom"/>
</dbReference>
<dbReference type="Proteomes" id="UP000199045">
    <property type="component" value="Unassembled WGS sequence"/>
</dbReference>
<feature type="coiled-coil region" evidence="1">
    <location>
        <begin position="362"/>
        <end position="417"/>
    </location>
</feature>
<dbReference type="AlphaFoldDB" id="A0A1G8B0A5"/>
<dbReference type="InterPro" id="IPR050639">
    <property type="entry name" value="SSR_resolvase"/>
</dbReference>
<evidence type="ECO:0000313" key="4">
    <source>
        <dbReference type="EMBL" id="SDH26699.1"/>
    </source>
</evidence>
<dbReference type="PROSITE" id="PS51737">
    <property type="entry name" value="RECOMBINASE_DNA_BIND"/>
    <property type="match status" value="1"/>
</dbReference>
<organism evidence="4 5">
    <name type="scientific">Chitinophaga filiformis</name>
    <name type="common">Myxococcus filiformis</name>
    <name type="synonym">Flexibacter filiformis</name>
    <dbReference type="NCBI Taxonomy" id="104663"/>
    <lineage>
        <taxon>Bacteria</taxon>
        <taxon>Pseudomonadati</taxon>
        <taxon>Bacteroidota</taxon>
        <taxon>Chitinophagia</taxon>
        <taxon>Chitinophagales</taxon>
        <taxon>Chitinophagaceae</taxon>
        <taxon>Chitinophaga</taxon>
    </lineage>
</organism>
<dbReference type="EMBL" id="FNBN01000010">
    <property type="protein sequence ID" value="SDH26699.1"/>
    <property type="molecule type" value="Genomic_DNA"/>
</dbReference>
<dbReference type="Pfam" id="PF00239">
    <property type="entry name" value="Resolvase"/>
    <property type="match status" value="1"/>
</dbReference>
<protein>
    <submittedName>
        <fullName evidence="4">Site-specific DNA recombinase</fullName>
    </submittedName>
</protein>
<reference evidence="4 5" key="1">
    <citation type="submission" date="2016-10" db="EMBL/GenBank/DDBJ databases">
        <authorList>
            <person name="de Groot N.N."/>
        </authorList>
    </citation>
    <scope>NUCLEOTIDE SEQUENCE [LARGE SCALE GENOMIC DNA]</scope>
    <source>
        <strain evidence="4 5">DSM 527</strain>
    </source>
</reference>
<proteinExistence type="predicted"/>
<dbReference type="OrthoDB" id="9815006at2"/>
<sequence length="524" mass="61093">MVMKAVGYMRLSVKDQSCYSLEAQEIAIREYCAKHDLELVDLFRDNGQSSSTFNRIDFKLLEAFIKRNKGQIQYLIVMEHDRFSRDLSKALLKINTLKNKYGIKVVSVDEPLDIDLSNPTTFINRASKYTTANAELLNIKSRTKRGIRTAKLAGRFINKAPFGYRNTRDILGKGTLLLEESEAKIVRNIVTDYLCGLSFKEITHHAQQAGYYLMGHNSVKRLLGNCVYAGLIPIKTETGHLKYVKALHETVIEEADFWRVQELLNDTKRPKLKLNREFSLKGLLRCHCGKYMTAGWSKGQRQYYLYYHCINHPAPNVPGRKIHDQYEKILTLLKLTPQQLIYLNNQVRTKLEISMEDDKAQINARKSMLKELDDRMESLEESYIEKRLDYKTFDKWSKRYNIDRTQQEKHIEDLEENIDVQFQVVGAFLENLSCIHDIYNLLDPFQKLALSRLIFRHGFLWEDGLLSTHHICLALSHNITRLHQADLLKNCVQDSGITLQKTVWCNKYDVGNNWINNRKFWLGK</sequence>
<dbReference type="GO" id="GO:0003677">
    <property type="term" value="F:DNA binding"/>
    <property type="evidence" value="ECO:0007669"/>
    <property type="project" value="InterPro"/>
</dbReference>
<gene>
    <name evidence="4" type="ORF">SAMN04488121_11063</name>
</gene>
<name>A0A1G8B0A5_CHIFI</name>
<dbReference type="SUPFAM" id="SSF53041">
    <property type="entry name" value="Resolvase-like"/>
    <property type="match status" value="1"/>
</dbReference>
<dbReference type="PANTHER" id="PTHR30461:SF23">
    <property type="entry name" value="DNA RECOMBINASE-RELATED"/>
    <property type="match status" value="1"/>
</dbReference>
<accession>A0A1G8B0A5</accession>
<feature type="domain" description="Resolvase/invertase-type recombinase catalytic" evidence="2">
    <location>
        <begin position="4"/>
        <end position="154"/>
    </location>
</feature>
<dbReference type="PANTHER" id="PTHR30461">
    <property type="entry name" value="DNA-INVERTASE FROM LAMBDOID PROPHAGE"/>
    <property type="match status" value="1"/>
</dbReference>
<dbReference type="Pfam" id="PF07508">
    <property type="entry name" value="Recombinase"/>
    <property type="match status" value="1"/>
</dbReference>
<dbReference type="InterPro" id="IPR006119">
    <property type="entry name" value="Resolv_N"/>
</dbReference>
<dbReference type="Gene3D" id="3.40.50.1390">
    <property type="entry name" value="Resolvase, N-terminal catalytic domain"/>
    <property type="match status" value="1"/>
</dbReference>
<dbReference type="SMART" id="SM00857">
    <property type="entry name" value="Resolvase"/>
    <property type="match status" value="1"/>
</dbReference>
<evidence type="ECO:0000256" key="1">
    <source>
        <dbReference type="SAM" id="Coils"/>
    </source>
</evidence>
<dbReference type="PROSITE" id="PS51736">
    <property type="entry name" value="RECOMBINASES_3"/>
    <property type="match status" value="1"/>
</dbReference>
<evidence type="ECO:0000313" key="5">
    <source>
        <dbReference type="Proteomes" id="UP000199045"/>
    </source>
</evidence>